<feature type="transmembrane region" description="Helical" evidence="1">
    <location>
        <begin position="12"/>
        <end position="33"/>
    </location>
</feature>
<keyword evidence="1" id="KW-0812">Transmembrane</keyword>
<name>A0A382SIF2_9ZZZZ</name>
<proteinExistence type="predicted"/>
<protein>
    <recommendedName>
        <fullName evidence="3">DUF420 domain-containing protein</fullName>
    </recommendedName>
</protein>
<dbReference type="AlphaFoldDB" id="A0A382SIF2"/>
<evidence type="ECO:0000313" key="2">
    <source>
        <dbReference type="EMBL" id="SVD09255.1"/>
    </source>
</evidence>
<gene>
    <name evidence="2" type="ORF">METZ01_LOCUS362109</name>
</gene>
<accession>A0A382SIF2</accession>
<evidence type="ECO:0000256" key="1">
    <source>
        <dbReference type="SAM" id="Phobius"/>
    </source>
</evidence>
<evidence type="ECO:0008006" key="3">
    <source>
        <dbReference type="Google" id="ProtNLM"/>
    </source>
</evidence>
<organism evidence="2">
    <name type="scientific">marine metagenome</name>
    <dbReference type="NCBI Taxonomy" id="408172"/>
    <lineage>
        <taxon>unclassified sequences</taxon>
        <taxon>metagenomes</taxon>
        <taxon>ecological metagenomes</taxon>
    </lineage>
</organism>
<keyword evidence="1" id="KW-1133">Transmembrane helix</keyword>
<sequence length="79" mass="8945">MNKNDNSKDSFWLKIIYILSIIIILSVAFLILGPRPAVMEGVLDVSRLPLINALLNSVSTVLLIIALWLIKKRKFLLIK</sequence>
<dbReference type="EMBL" id="UINC01129090">
    <property type="protein sequence ID" value="SVD09255.1"/>
    <property type="molecule type" value="Genomic_DNA"/>
</dbReference>
<reference evidence="2" key="1">
    <citation type="submission" date="2018-05" db="EMBL/GenBank/DDBJ databases">
        <authorList>
            <person name="Lanie J.A."/>
            <person name="Ng W.-L."/>
            <person name="Kazmierczak K.M."/>
            <person name="Andrzejewski T.M."/>
            <person name="Davidsen T.M."/>
            <person name="Wayne K.J."/>
            <person name="Tettelin H."/>
            <person name="Glass J.I."/>
            <person name="Rusch D."/>
            <person name="Podicherti R."/>
            <person name="Tsui H.-C.T."/>
            <person name="Winkler M.E."/>
        </authorList>
    </citation>
    <scope>NUCLEOTIDE SEQUENCE</scope>
</reference>
<keyword evidence="1" id="KW-0472">Membrane</keyword>
<feature type="transmembrane region" description="Helical" evidence="1">
    <location>
        <begin position="53"/>
        <end position="70"/>
    </location>
</feature>